<evidence type="ECO:0000256" key="3">
    <source>
        <dbReference type="ARBA" id="ARBA00022723"/>
    </source>
</evidence>
<reference evidence="13 15" key="2">
    <citation type="submission" date="2023-06" db="EMBL/GenBank/DDBJ databases">
        <title>Itaconate inhibition of nontuberculous mycobacteria.</title>
        <authorList>
            <person name="Breen P."/>
            <person name="Zimbric M."/>
            <person name="Caverly L."/>
        </authorList>
    </citation>
    <scope>NUCLEOTIDE SEQUENCE [LARGE SCALE GENOMIC DNA]</scope>
    <source>
        <strain evidence="13 15">FLAC1071</strain>
    </source>
</reference>
<keyword evidence="4" id="KW-0547">Nucleotide-binding</keyword>
<dbReference type="CDD" id="cd05400">
    <property type="entry name" value="NT_2-5OAS_ClassI-CCAase"/>
    <property type="match status" value="1"/>
</dbReference>
<dbReference type="GO" id="GO:0009117">
    <property type="term" value="P:nucleotide metabolic process"/>
    <property type="evidence" value="ECO:0007669"/>
    <property type="project" value="UniProtKB-KW"/>
</dbReference>
<evidence type="ECO:0000256" key="5">
    <source>
        <dbReference type="ARBA" id="ARBA00022840"/>
    </source>
</evidence>
<dbReference type="EMBL" id="CP015267">
    <property type="protein sequence ID" value="ASL15192.1"/>
    <property type="molecule type" value="Genomic_DNA"/>
</dbReference>
<evidence type="ECO:0000259" key="11">
    <source>
        <dbReference type="Pfam" id="PF21654"/>
    </source>
</evidence>
<dbReference type="Proteomes" id="UP001529272">
    <property type="component" value="Unassembled WGS sequence"/>
</dbReference>
<evidence type="ECO:0000256" key="1">
    <source>
        <dbReference type="ARBA" id="ARBA00022679"/>
    </source>
</evidence>
<dbReference type="Proteomes" id="UP000198286">
    <property type="component" value="Chromosome"/>
</dbReference>
<dbReference type="InterPro" id="IPR048445">
    <property type="entry name" value="DncV-like_NTFase"/>
</dbReference>
<sequence>MDTIEQMLSMLLGGAVEVLDISPDLQQLAVDRYEEVGNWLAEYADVRCDVFPQGSFRLGTVVRPATATGEYDIDLVFRMLIAKEDTSQAQLKADVGDLLNSYANWKKVHGHTDGPTGLHDRRRCWTLDYTDHGFHLDVLPAIPDTRFPPTGILLTDKQLFHWQHSDPIQYSSWFRGRSKELQRKLIAAAEARQMNVGEVPEWTVRSTLQRVVQVLKWHCMLYFADNCDDRPPSILLTTLAAKAYRGETDLVIAAQTVLAGMHDHIETRNGKYWVPNPAHEKENFADKWNDYPRRRDAYLAWHHDISTTLNDVAGMQGAGLQAVTARLEKSFGRNEIRLSAKRYGKQLAEQREAGNLRLRPSGLLSTSAIGTVVPNHTFYGR</sequence>
<dbReference type="EMBL" id="JASZZX010000037">
    <property type="protein sequence ID" value="MDM3929434.1"/>
    <property type="molecule type" value="Genomic_DNA"/>
</dbReference>
<comment type="catalytic activity">
    <reaction evidence="10">
        <text>GTP + ATP = 3',3'-cGAMP + 2 diphosphate</text>
        <dbReference type="Rhea" id="RHEA:35647"/>
        <dbReference type="ChEBI" id="CHEBI:30616"/>
        <dbReference type="ChEBI" id="CHEBI:33019"/>
        <dbReference type="ChEBI" id="CHEBI:37565"/>
        <dbReference type="ChEBI" id="CHEBI:71501"/>
    </reaction>
    <physiologicalReaction direction="left-to-right" evidence="10">
        <dbReference type="Rhea" id="RHEA:35648"/>
    </physiologicalReaction>
</comment>
<evidence type="ECO:0000256" key="9">
    <source>
        <dbReference type="ARBA" id="ARBA00044145"/>
    </source>
</evidence>
<gene>
    <name evidence="12" type="ORF">MYCOZU2_02791</name>
    <name evidence="13" type="ORF">QRB35_26005</name>
</gene>
<dbReference type="InterPro" id="IPR006116">
    <property type="entry name" value="NT_2-5OAS_ClassI-CCAase"/>
</dbReference>
<evidence type="ECO:0000313" key="13">
    <source>
        <dbReference type="EMBL" id="MDM3929434.1"/>
    </source>
</evidence>
<keyword evidence="7" id="KW-0546">Nucleotide metabolism</keyword>
<keyword evidence="1" id="KW-0808">Transferase</keyword>
<protein>
    <recommendedName>
        <fullName evidence="9">Cyclic GMP-AMP synthase</fullName>
    </recommendedName>
</protein>
<evidence type="ECO:0000313" key="12">
    <source>
        <dbReference type="EMBL" id="ASL15192.1"/>
    </source>
</evidence>
<dbReference type="KEGG" id="mchi:AN480_12675"/>
<dbReference type="AlphaFoldDB" id="A0A1Y0T8Y0"/>
<dbReference type="GO" id="GO:0016779">
    <property type="term" value="F:nucleotidyltransferase activity"/>
    <property type="evidence" value="ECO:0007669"/>
    <property type="project" value="UniProtKB-KW"/>
</dbReference>
<dbReference type="RefSeq" id="WP_054585765.1">
    <property type="nucleotide sequence ID" value="NZ_CP012885.2"/>
</dbReference>
<keyword evidence="3" id="KW-0479">Metal-binding</keyword>
<keyword evidence="2" id="KW-0548">Nucleotidyltransferase</keyword>
<keyword evidence="15" id="KW-1185">Reference proteome</keyword>
<organism evidence="12 14">
    <name type="scientific">Mycobacterium intracellulare subsp. chimaera</name>
    <dbReference type="NCBI Taxonomy" id="222805"/>
    <lineage>
        <taxon>Bacteria</taxon>
        <taxon>Bacillati</taxon>
        <taxon>Actinomycetota</taxon>
        <taxon>Actinomycetes</taxon>
        <taxon>Mycobacteriales</taxon>
        <taxon>Mycobacteriaceae</taxon>
        <taxon>Mycobacterium</taxon>
        <taxon>Mycobacterium avium complex (MAC)</taxon>
    </lineage>
</organism>
<evidence type="ECO:0000256" key="4">
    <source>
        <dbReference type="ARBA" id="ARBA00022741"/>
    </source>
</evidence>
<evidence type="ECO:0000256" key="10">
    <source>
        <dbReference type="ARBA" id="ARBA00048304"/>
    </source>
</evidence>
<evidence type="ECO:0000256" key="2">
    <source>
        <dbReference type="ARBA" id="ARBA00022695"/>
    </source>
</evidence>
<evidence type="ECO:0000313" key="14">
    <source>
        <dbReference type="Proteomes" id="UP000198286"/>
    </source>
</evidence>
<evidence type="ECO:0000256" key="8">
    <source>
        <dbReference type="ARBA" id="ARBA00023118"/>
    </source>
</evidence>
<accession>A0A1Y0T8Y0</accession>
<dbReference type="GO" id="GO:0005524">
    <property type="term" value="F:ATP binding"/>
    <property type="evidence" value="ECO:0007669"/>
    <property type="project" value="UniProtKB-KW"/>
</dbReference>
<keyword evidence="5" id="KW-0067">ATP-binding</keyword>
<reference evidence="13" key="4">
    <citation type="submission" date="2023-06" db="EMBL/GenBank/DDBJ databases">
        <authorList>
            <person name="Spilker T."/>
        </authorList>
    </citation>
    <scope>NUCLEOTIDE SEQUENCE</scope>
    <source>
        <strain evidence="13">FLAC1071</strain>
    </source>
</reference>
<evidence type="ECO:0000313" key="15">
    <source>
        <dbReference type="Proteomes" id="UP001529272"/>
    </source>
</evidence>
<reference evidence="15" key="3">
    <citation type="submission" date="2023-06" db="EMBL/GenBank/DDBJ databases">
        <title>Itaconate inhibition of nontuberculous mycobacteria.</title>
        <authorList>
            <person name="Spilker T."/>
        </authorList>
    </citation>
    <scope>NUCLEOTIDE SEQUENCE [LARGE SCALE GENOMIC DNA]</scope>
    <source>
        <strain evidence="15">FLAC1071</strain>
    </source>
</reference>
<dbReference type="Pfam" id="PF21654">
    <property type="entry name" value="DncV-like_NTFase"/>
    <property type="match status" value="1"/>
</dbReference>
<name>A0A1Y0T8Y0_MYCIT</name>
<dbReference type="STRING" id="222805.AN480_12675"/>
<proteinExistence type="predicted"/>
<dbReference type="GO" id="GO:0051607">
    <property type="term" value="P:defense response to virus"/>
    <property type="evidence" value="ECO:0007669"/>
    <property type="project" value="UniProtKB-KW"/>
</dbReference>
<keyword evidence="8" id="KW-0051">Antiviral defense</keyword>
<evidence type="ECO:0000256" key="7">
    <source>
        <dbReference type="ARBA" id="ARBA00023080"/>
    </source>
</evidence>
<evidence type="ECO:0000256" key="6">
    <source>
        <dbReference type="ARBA" id="ARBA00022842"/>
    </source>
</evidence>
<feature type="domain" description="Cyclic GMP-AMP synthase DncV-like nucleotidyltransferase" evidence="11">
    <location>
        <begin position="50"/>
        <end position="138"/>
    </location>
</feature>
<dbReference type="GO" id="GO:0046872">
    <property type="term" value="F:metal ion binding"/>
    <property type="evidence" value="ECO:0007669"/>
    <property type="project" value="UniProtKB-KW"/>
</dbReference>
<keyword evidence="6" id="KW-0460">Magnesium</keyword>
<reference evidence="12 14" key="1">
    <citation type="journal article" date="2017" name="Lancet Infect. Dis.">
        <title>Global outbreak of severe Mycobacterium chimaera disease after cardiac surgery: a molecular epidemiological study.</title>
        <authorList>
            <person name="van Ingen J."/>
            <person name="Kohl T."/>
            <person name="Kranzer K."/>
            <person name="Hasse B."/>
            <person name="Keller P."/>
            <person name="Szafranska A."/>
            <person name="Hillemann D."/>
            <person name="Chand M."/>
            <person name="Schreiber P."/>
            <person name="Sommerstein R."/>
            <person name="Berger C."/>
            <person name="Genoni M."/>
            <person name="Ruegg C."/>
            <person name="Troillet N."/>
            <person name="Widmer A.F."/>
            <person name="Becker S.L."/>
            <person name="Herrmann M."/>
            <person name="Eckmanns T."/>
            <person name="Haller S."/>
            <person name="Hoeller C."/>
            <person name="Debast S.B."/>
            <person name="Wolfhagen M.J."/>
            <person name="Hopman J."/>
            <person name="Kluytmans J."/>
            <person name="Langelaar M."/>
            <person name="Notermans D.W."/>
            <person name="ten Oever J."/>
            <person name="van den Barselaar P."/>
            <person name="Vonk A.B.A."/>
            <person name="Vos M.C."/>
            <person name="Ahmed N."/>
            <person name="Brown T."/>
            <person name="Crook D."/>
            <person name="Lamagni T."/>
            <person name="Phin N."/>
            <person name="Smith E.G."/>
            <person name="Zambon M."/>
            <person name="Serr A."/>
            <person name="Goetting T."/>
            <person name="Ebner W."/>
            <person name="Thuermer A."/>
            <person name="Utpatel C."/>
            <person name="Sproer C."/>
            <person name="Bunk B."/>
            <person name="Nubel U."/>
            <person name="Bloemberg G."/>
            <person name="Bottger E."/>
            <person name="Niemann S."/>
            <person name="Wagner D."/>
            <person name="Sax H."/>
        </authorList>
    </citation>
    <scope>NUCLEOTIDE SEQUENCE [LARGE SCALE GENOMIC DNA]</scope>
    <source>
        <strain evidence="12 14">ZUERICH-2</strain>
    </source>
</reference>